<sequence>MTPKTPVAGTRAPAGKARRTQSLSSSLNLHDRLFSTSRDREVARAVDDGIERLEARLFAEVKFSDELADVAARYLLEAGGKRVRPILAMLTAQLGDGVTDEVIMAGASIELTHLASLYHDDVMDSAPVRRGVPTAQNVWGNSIAILVGDLLFARASKLLSILGERAIQLQADTFERLCLGQLRETIGPKDNENPIEHYLQVLSDKTGSLIAASAQMGVIFSNAPTEYEQPVIEFGEKIGVAFQLIDDVLDMSPPVEDGTTQPTGKKAGTDVRAGVVTLPVLYLRKRAKRSAEAAALLKRIDAVATAKPGDKVDEAAVDAVIAELRAHPVTKATIDEAHGWARGAVDALAPLPDGTVKKTLTRFADTVVDRTN</sequence>
<evidence type="ECO:0000256" key="6">
    <source>
        <dbReference type="RuleBase" id="RU004466"/>
    </source>
</evidence>
<keyword evidence="5" id="KW-0460">Magnesium</keyword>
<evidence type="ECO:0000256" key="1">
    <source>
        <dbReference type="ARBA" id="ARBA00001946"/>
    </source>
</evidence>
<reference evidence="9" key="1">
    <citation type="submission" date="2017-02" db="EMBL/GenBank/DDBJ databases">
        <authorList>
            <person name="Varghese N."/>
            <person name="Submissions S."/>
        </authorList>
    </citation>
    <scope>NUCLEOTIDE SEQUENCE [LARGE SCALE GENOMIC DNA]</scope>
    <source>
        <strain evidence="9">VKM Ac-2052</strain>
    </source>
</reference>
<dbReference type="PROSITE" id="PS00444">
    <property type="entry name" value="POLYPRENYL_SYNTHASE_2"/>
    <property type="match status" value="1"/>
</dbReference>
<evidence type="ECO:0000256" key="4">
    <source>
        <dbReference type="ARBA" id="ARBA00022723"/>
    </source>
</evidence>
<dbReference type="GO" id="GO:0046872">
    <property type="term" value="F:metal ion binding"/>
    <property type="evidence" value="ECO:0007669"/>
    <property type="project" value="UniProtKB-KW"/>
</dbReference>
<proteinExistence type="inferred from homology"/>
<dbReference type="AlphaFoldDB" id="A0A1T4WXF3"/>
<dbReference type="SFLD" id="SFLDG01017">
    <property type="entry name" value="Polyprenyl_Transferase_Like"/>
    <property type="match status" value="1"/>
</dbReference>
<evidence type="ECO:0000313" key="9">
    <source>
        <dbReference type="Proteomes" id="UP000189735"/>
    </source>
</evidence>
<feature type="region of interest" description="Disordered" evidence="7">
    <location>
        <begin position="1"/>
        <end position="24"/>
    </location>
</feature>
<protein>
    <submittedName>
        <fullName evidence="8">Heptaprenyl diphosphate synthase</fullName>
    </submittedName>
</protein>
<evidence type="ECO:0000256" key="3">
    <source>
        <dbReference type="ARBA" id="ARBA00022679"/>
    </source>
</evidence>
<dbReference type="GO" id="GO:0008299">
    <property type="term" value="P:isoprenoid biosynthetic process"/>
    <property type="evidence" value="ECO:0007669"/>
    <property type="project" value="InterPro"/>
</dbReference>
<keyword evidence="4" id="KW-0479">Metal-binding</keyword>
<accession>A0A1T4WXF3</accession>
<dbReference type="PANTHER" id="PTHR12001:SF69">
    <property type="entry name" value="ALL TRANS-POLYPRENYL-DIPHOSPHATE SYNTHASE PDSS1"/>
    <property type="match status" value="1"/>
</dbReference>
<dbReference type="Proteomes" id="UP000189735">
    <property type="component" value="Unassembled WGS sequence"/>
</dbReference>
<evidence type="ECO:0000313" key="8">
    <source>
        <dbReference type="EMBL" id="SKA81558.1"/>
    </source>
</evidence>
<dbReference type="Pfam" id="PF00348">
    <property type="entry name" value="polyprenyl_synt"/>
    <property type="match status" value="1"/>
</dbReference>
<dbReference type="SUPFAM" id="SSF48576">
    <property type="entry name" value="Terpenoid synthases"/>
    <property type="match status" value="1"/>
</dbReference>
<evidence type="ECO:0000256" key="5">
    <source>
        <dbReference type="ARBA" id="ARBA00022842"/>
    </source>
</evidence>
<dbReference type="InterPro" id="IPR008949">
    <property type="entry name" value="Isoprenoid_synthase_dom_sf"/>
</dbReference>
<dbReference type="RefSeq" id="WP_078713131.1">
    <property type="nucleotide sequence ID" value="NZ_FUYG01000001.1"/>
</dbReference>
<dbReference type="InterPro" id="IPR000092">
    <property type="entry name" value="Polyprenyl_synt"/>
</dbReference>
<dbReference type="EMBL" id="FUYG01000001">
    <property type="protein sequence ID" value="SKA81558.1"/>
    <property type="molecule type" value="Genomic_DNA"/>
</dbReference>
<dbReference type="GO" id="GO:0004659">
    <property type="term" value="F:prenyltransferase activity"/>
    <property type="evidence" value="ECO:0007669"/>
    <property type="project" value="InterPro"/>
</dbReference>
<evidence type="ECO:0000256" key="2">
    <source>
        <dbReference type="ARBA" id="ARBA00006706"/>
    </source>
</evidence>
<dbReference type="CDD" id="cd00685">
    <property type="entry name" value="Trans_IPPS_HT"/>
    <property type="match status" value="1"/>
</dbReference>
<dbReference type="PANTHER" id="PTHR12001">
    <property type="entry name" value="GERANYLGERANYL PYROPHOSPHATE SYNTHASE"/>
    <property type="match status" value="1"/>
</dbReference>
<dbReference type="SFLD" id="SFLDS00005">
    <property type="entry name" value="Isoprenoid_Synthase_Type_I"/>
    <property type="match status" value="1"/>
</dbReference>
<evidence type="ECO:0000256" key="7">
    <source>
        <dbReference type="SAM" id="MobiDB-lite"/>
    </source>
</evidence>
<gene>
    <name evidence="8" type="ORF">SAMN06295879_0344</name>
</gene>
<comment type="similarity">
    <text evidence="2 6">Belongs to the FPP/GGPP synthase family.</text>
</comment>
<dbReference type="Gene3D" id="1.10.600.10">
    <property type="entry name" value="Farnesyl Diphosphate Synthase"/>
    <property type="match status" value="1"/>
</dbReference>
<dbReference type="InterPro" id="IPR033749">
    <property type="entry name" value="Polyprenyl_synt_CS"/>
</dbReference>
<keyword evidence="3 6" id="KW-0808">Transferase</keyword>
<organism evidence="8 9">
    <name type="scientific">Agreia bicolorata</name>
    <dbReference type="NCBI Taxonomy" id="110935"/>
    <lineage>
        <taxon>Bacteria</taxon>
        <taxon>Bacillati</taxon>
        <taxon>Actinomycetota</taxon>
        <taxon>Actinomycetes</taxon>
        <taxon>Micrococcales</taxon>
        <taxon>Microbacteriaceae</taxon>
        <taxon>Agreia</taxon>
    </lineage>
</organism>
<comment type="cofactor">
    <cofactor evidence="1">
        <name>Mg(2+)</name>
        <dbReference type="ChEBI" id="CHEBI:18420"/>
    </cofactor>
</comment>
<name>A0A1T4WXF3_9MICO</name>